<evidence type="ECO:0000259" key="2">
    <source>
        <dbReference type="Pfam" id="PF01878"/>
    </source>
</evidence>
<feature type="domain" description="EVE" evidence="2">
    <location>
        <begin position="2"/>
        <end position="151"/>
    </location>
</feature>
<name>A0A4R1K8P0_9BACT</name>
<dbReference type="Gene3D" id="3.10.590.10">
    <property type="entry name" value="ph1033 like domains"/>
    <property type="match status" value="1"/>
</dbReference>
<dbReference type="EMBL" id="SMGG01000006">
    <property type="protein sequence ID" value="TCK59499.1"/>
    <property type="molecule type" value="Genomic_DNA"/>
</dbReference>
<keyword evidence="1" id="KW-0597">Phosphoprotein</keyword>
<sequence>MRYWLMKSEPGCFSVDDLAERPDSTTPWDGVRNYQARNFMRDDMKAGDRVLFYHSNCEEPGVAGLAEIACEAYADYTAFNPAEKHYDPKSVPEKPVWMMVDVKLVDKFDRVVTLKEIKADDRLSGMELVRKGSRLSVQPVSENEYKTILRMAGYDEKK</sequence>
<evidence type="ECO:0000313" key="3">
    <source>
        <dbReference type="EMBL" id="TCK59499.1"/>
    </source>
</evidence>
<dbReference type="InterPro" id="IPR002740">
    <property type="entry name" value="EVE_domain"/>
</dbReference>
<keyword evidence="4" id="KW-1185">Reference proteome</keyword>
<dbReference type="InterPro" id="IPR052181">
    <property type="entry name" value="5hmC_binding"/>
</dbReference>
<proteinExistence type="predicted"/>
<dbReference type="RefSeq" id="WP_132874406.1">
    <property type="nucleotide sequence ID" value="NZ_SMGG01000006.1"/>
</dbReference>
<dbReference type="AlphaFoldDB" id="A0A4R1K8P0"/>
<dbReference type="SUPFAM" id="SSF88697">
    <property type="entry name" value="PUA domain-like"/>
    <property type="match status" value="1"/>
</dbReference>
<dbReference type="InterPro" id="IPR015947">
    <property type="entry name" value="PUA-like_sf"/>
</dbReference>
<protein>
    <submittedName>
        <fullName evidence="3">Putative RNA-binding protein with PUA-like domain</fullName>
    </submittedName>
</protein>
<dbReference type="Pfam" id="PF01878">
    <property type="entry name" value="EVE"/>
    <property type="match status" value="1"/>
</dbReference>
<dbReference type="OrthoDB" id="9791347at2"/>
<dbReference type="InterPro" id="IPR047197">
    <property type="entry name" value="THYN1-like_EVE"/>
</dbReference>
<evidence type="ECO:0000256" key="1">
    <source>
        <dbReference type="ARBA" id="ARBA00022553"/>
    </source>
</evidence>
<accession>A0A4R1K8P0</accession>
<dbReference type="FunFam" id="3.10.590.10:FF:000003">
    <property type="entry name" value="Thymocyte nuclear protein 1"/>
    <property type="match status" value="1"/>
</dbReference>
<dbReference type="PANTHER" id="PTHR14087">
    <property type="entry name" value="THYMOCYTE NUCLEAR PROTEIN 1"/>
    <property type="match status" value="1"/>
</dbReference>
<dbReference type="PANTHER" id="PTHR14087:SF7">
    <property type="entry name" value="THYMOCYTE NUCLEAR PROTEIN 1"/>
    <property type="match status" value="1"/>
</dbReference>
<organism evidence="3 4">
    <name type="scientific">Seleniivibrio woodruffii</name>
    <dbReference type="NCBI Taxonomy" id="1078050"/>
    <lineage>
        <taxon>Bacteria</taxon>
        <taxon>Pseudomonadati</taxon>
        <taxon>Deferribacterota</taxon>
        <taxon>Deferribacteres</taxon>
        <taxon>Deferribacterales</taxon>
        <taxon>Geovibrionaceae</taxon>
        <taxon>Seleniivibrio</taxon>
    </lineage>
</organism>
<evidence type="ECO:0000313" key="4">
    <source>
        <dbReference type="Proteomes" id="UP000294614"/>
    </source>
</evidence>
<dbReference type="CDD" id="cd21133">
    <property type="entry name" value="EVE"/>
    <property type="match status" value="1"/>
</dbReference>
<comment type="caution">
    <text evidence="3">The sequence shown here is derived from an EMBL/GenBank/DDBJ whole genome shotgun (WGS) entry which is preliminary data.</text>
</comment>
<dbReference type="Proteomes" id="UP000294614">
    <property type="component" value="Unassembled WGS sequence"/>
</dbReference>
<reference evidence="3 4" key="1">
    <citation type="submission" date="2019-03" db="EMBL/GenBank/DDBJ databases">
        <title>Genomic Encyclopedia of Type Strains, Phase IV (KMG-IV): sequencing the most valuable type-strain genomes for metagenomic binning, comparative biology and taxonomic classification.</title>
        <authorList>
            <person name="Goeker M."/>
        </authorList>
    </citation>
    <scope>NUCLEOTIDE SEQUENCE [LARGE SCALE GENOMIC DNA]</scope>
    <source>
        <strain evidence="3 4">DSM 24984</strain>
    </source>
</reference>
<gene>
    <name evidence="3" type="ORF">C8D98_2433</name>
</gene>